<reference evidence="2" key="1">
    <citation type="submission" date="2008-06" db="EMBL/GenBank/DDBJ databases">
        <title>Complete sequence of Chlorobium phaeobacteroides BS1.</title>
        <authorList>
            <consortium name="US DOE Joint Genome Institute"/>
            <person name="Lucas S."/>
            <person name="Copeland A."/>
            <person name="Lapidus A."/>
            <person name="Glavina del Rio T."/>
            <person name="Dalin E."/>
            <person name="Tice H."/>
            <person name="Bruce D."/>
            <person name="Goodwin L."/>
            <person name="Pitluck S."/>
            <person name="Schmutz J."/>
            <person name="Larimer F."/>
            <person name="Land M."/>
            <person name="Hauser L."/>
            <person name="Kyrpides N."/>
            <person name="Ovchinnikova G."/>
            <person name="Li T."/>
            <person name="Liu Z."/>
            <person name="Zhao F."/>
            <person name="Overmann J."/>
            <person name="Bryant D.A."/>
            <person name="Richardson P."/>
        </authorList>
    </citation>
    <scope>NUCLEOTIDE SEQUENCE [LARGE SCALE GENOMIC DNA]</scope>
    <source>
        <strain evidence="2">BS1</strain>
    </source>
</reference>
<name>B3ELX2_CHLPB</name>
<dbReference type="KEGG" id="cpb:Cphamn1_1896"/>
<organism evidence="2">
    <name type="scientific">Chlorobium phaeobacteroides (strain BS1)</name>
    <dbReference type="NCBI Taxonomy" id="331678"/>
    <lineage>
        <taxon>Bacteria</taxon>
        <taxon>Pseudomonadati</taxon>
        <taxon>Chlorobiota</taxon>
        <taxon>Chlorobiia</taxon>
        <taxon>Chlorobiales</taxon>
        <taxon>Chlorobiaceae</taxon>
        <taxon>Chlorobium/Pelodictyon group</taxon>
        <taxon>Chlorobium</taxon>
    </lineage>
</organism>
<gene>
    <name evidence="2" type="ordered locus">Cphamn1_1896</name>
</gene>
<dbReference type="EMBL" id="CP001101">
    <property type="protein sequence ID" value="ACE04813.1"/>
    <property type="molecule type" value="Genomic_DNA"/>
</dbReference>
<protein>
    <recommendedName>
        <fullName evidence="3">ErfK/YbiS/YcfS/YnhG family protein</fullName>
    </recommendedName>
</protein>
<dbReference type="HOGENOM" id="CLU_077685_1_0_10"/>
<feature type="signal peptide" evidence="1">
    <location>
        <begin position="1"/>
        <end position="29"/>
    </location>
</feature>
<keyword evidence="1" id="KW-0732">Signal</keyword>
<evidence type="ECO:0000313" key="2">
    <source>
        <dbReference type="EMBL" id="ACE04813.1"/>
    </source>
</evidence>
<sequence length="229" mass="25553">MTRVCKVSRTARSAAVMMMALIMLFQVNEVYGKSKKNKIDDKHFAAPNASEDVQRTVKWIGKNYNNQLLPFGVIDKQNAVIHLFSNTGEAVASGPVLLGISKSDRINPKTLKKRLSSIGPSERVTPAGRFQVVLGPDHRGKQVLWIDSQFAIALHPVVNVPGQNRRTRLKTATASDNRITWGCINVQPTLYKNVISSLFKRQGFVYILPEETPVEDFIRQVSLVSPVKK</sequence>
<dbReference type="eggNOG" id="COG1376">
    <property type="taxonomic scope" value="Bacteria"/>
</dbReference>
<evidence type="ECO:0008006" key="3">
    <source>
        <dbReference type="Google" id="ProtNLM"/>
    </source>
</evidence>
<evidence type="ECO:0000256" key="1">
    <source>
        <dbReference type="SAM" id="SignalP"/>
    </source>
</evidence>
<proteinExistence type="predicted"/>
<accession>B3ELX2</accession>
<dbReference type="OrthoDB" id="7202732at2"/>
<feature type="chain" id="PRO_5002787877" description="ErfK/YbiS/YcfS/YnhG family protein" evidence="1">
    <location>
        <begin position="30"/>
        <end position="229"/>
    </location>
</feature>
<dbReference type="AlphaFoldDB" id="B3ELX2"/>
<dbReference type="STRING" id="331678.Cphamn1_1896"/>